<evidence type="ECO:0000256" key="4">
    <source>
        <dbReference type="ARBA" id="ARBA00022519"/>
    </source>
</evidence>
<dbReference type="GO" id="GO:0071972">
    <property type="term" value="F:peptidoglycan L,D-transpeptidase activity"/>
    <property type="evidence" value="ECO:0007669"/>
    <property type="project" value="TreeGrafter"/>
</dbReference>
<feature type="domain" description="Penicillin-binding protein transpeptidase" evidence="14">
    <location>
        <begin position="306"/>
        <end position="636"/>
    </location>
</feature>
<dbReference type="GO" id="GO:0005886">
    <property type="term" value="C:plasma membrane"/>
    <property type="evidence" value="ECO:0007669"/>
    <property type="project" value="UniProtKB-SubCell"/>
</dbReference>
<dbReference type="AlphaFoldDB" id="A0A7C1SRD4"/>
<evidence type="ECO:0000256" key="2">
    <source>
        <dbReference type="ARBA" id="ARBA00004236"/>
    </source>
</evidence>
<dbReference type="SUPFAM" id="SSF56601">
    <property type="entry name" value="beta-lactamase/transpeptidase-like"/>
    <property type="match status" value="1"/>
</dbReference>
<gene>
    <name evidence="16" type="primary">mrdA</name>
    <name evidence="16" type="ORF">ENI13_02125</name>
</gene>
<dbReference type="InterPro" id="IPR001460">
    <property type="entry name" value="PCN-bd_Tpept"/>
</dbReference>
<dbReference type="EMBL" id="DRHL01000124">
    <property type="protein sequence ID" value="HEB13758.1"/>
    <property type="molecule type" value="Genomic_DNA"/>
</dbReference>
<protein>
    <submittedName>
        <fullName evidence="16">Penicillin-binding protein 2</fullName>
    </submittedName>
</protein>
<sequence>MFGLPFFKDKGSFVTRSSKEVEFQEVFLDKLAANQQEREGGFERKIEIPLSQFVLRVLYFGFVVILTVFFIRTGYLQIVQGEELSERAKMNAIRSIAIAAERGVMYDSSGIQLVFNRPSFDLVCDKLEISQKRGVREDMFKELAGLSDFSFEDLKDVFDRQSSSTMLIGENLSHEELIMVETRLENLEGCWVQENTIREYVQGSVLSHLLGYTAKVSPEELEEFSGYGVTDQIGKVGVEQSFESVLRGKPGAQLFERDAYGKIVKDKGEIPSEPGESLVLWMDLGLQEKVTQALSDNLKRIGSKKGVVIAMDPRSGGILSLVSMPGFDINAFSGGISQKEYSQLLEDPAEPLFNRAVGGLYPTGSTIKPLVASAALAEDIIDPDELMFTQGYIEVPNRYDPEIVYKYLDWKNHGWVDMRDAIAVSSNVYFYTIGGGYGRQEGLGPSRITQYLSLFGWGEKTGIDIQGEKSGLLPTPEWKQEVKGEGWWDGDTYLLSIGQGNLLTTPLQVVRAFSAIANNGTVFELQVVKEIVRDEGQQKIESVVVREDIIEQEILQIVREGMRQAVTSGSSVLLNSLSVEVAAKTGTAQTPDPDILHNWVTVFAPYENPEIVLTVLIEDVRGEQIAALPIAKEILEWYFSQ</sequence>
<feature type="transmembrane region" description="Helical" evidence="13">
    <location>
        <begin position="53"/>
        <end position="71"/>
    </location>
</feature>
<evidence type="ECO:0000256" key="3">
    <source>
        <dbReference type="ARBA" id="ARBA00022475"/>
    </source>
</evidence>
<comment type="subcellular location">
    <subcellularLocation>
        <location evidence="2">Cell membrane</location>
    </subcellularLocation>
    <subcellularLocation>
        <location evidence="1">Membrane</location>
        <topology evidence="1">Single-pass membrane protein</topology>
    </subcellularLocation>
</comment>
<dbReference type="Gene3D" id="3.90.1310.10">
    <property type="entry name" value="Penicillin-binding protein 2a (Domain 2)"/>
    <property type="match status" value="1"/>
</dbReference>
<dbReference type="Gene3D" id="3.40.710.10">
    <property type="entry name" value="DD-peptidase/beta-lactamase superfamily"/>
    <property type="match status" value="1"/>
</dbReference>
<dbReference type="InterPro" id="IPR005311">
    <property type="entry name" value="PBP_dimer"/>
</dbReference>
<dbReference type="GO" id="GO:0009252">
    <property type="term" value="P:peptidoglycan biosynthetic process"/>
    <property type="evidence" value="ECO:0007669"/>
    <property type="project" value="UniProtKB-KW"/>
</dbReference>
<dbReference type="InterPro" id="IPR012338">
    <property type="entry name" value="Beta-lactam/transpept-like"/>
</dbReference>
<evidence type="ECO:0000259" key="15">
    <source>
        <dbReference type="Pfam" id="PF03717"/>
    </source>
</evidence>
<dbReference type="Proteomes" id="UP000885695">
    <property type="component" value="Unassembled WGS sequence"/>
</dbReference>
<dbReference type="Pfam" id="PF00905">
    <property type="entry name" value="Transpeptidase"/>
    <property type="match status" value="1"/>
</dbReference>
<dbReference type="GO" id="GO:0009002">
    <property type="term" value="F:serine-type D-Ala-D-Ala carboxypeptidase activity"/>
    <property type="evidence" value="ECO:0007669"/>
    <property type="project" value="InterPro"/>
</dbReference>
<dbReference type="GO" id="GO:0008360">
    <property type="term" value="P:regulation of cell shape"/>
    <property type="evidence" value="ECO:0007669"/>
    <property type="project" value="UniProtKB-KW"/>
</dbReference>
<dbReference type="PANTHER" id="PTHR30627">
    <property type="entry name" value="PEPTIDOGLYCAN D,D-TRANSPEPTIDASE"/>
    <property type="match status" value="1"/>
</dbReference>
<feature type="domain" description="Penicillin-binding protein dimerisation" evidence="15">
    <location>
        <begin position="98"/>
        <end position="266"/>
    </location>
</feature>
<keyword evidence="10 13" id="KW-1133">Transmembrane helix</keyword>
<dbReference type="GO" id="GO:0006508">
    <property type="term" value="P:proteolysis"/>
    <property type="evidence" value="ECO:0007669"/>
    <property type="project" value="UniProtKB-KW"/>
</dbReference>
<keyword evidence="6 13" id="KW-0812">Transmembrane</keyword>
<dbReference type="InterPro" id="IPR050515">
    <property type="entry name" value="Beta-lactam/transpept"/>
</dbReference>
<dbReference type="Pfam" id="PF03717">
    <property type="entry name" value="PBP_dimer"/>
    <property type="match status" value="1"/>
</dbReference>
<keyword evidence="5" id="KW-0645">Protease</keyword>
<evidence type="ECO:0000256" key="10">
    <source>
        <dbReference type="ARBA" id="ARBA00022989"/>
    </source>
</evidence>
<reference evidence="16" key="1">
    <citation type="journal article" date="2020" name="mSystems">
        <title>Genome- and Community-Level Interaction Insights into Carbon Utilization and Element Cycling Functions of Hydrothermarchaeota in Hydrothermal Sediment.</title>
        <authorList>
            <person name="Zhou Z."/>
            <person name="Liu Y."/>
            <person name="Xu W."/>
            <person name="Pan J."/>
            <person name="Luo Z.H."/>
            <person name="Li M."/>
        </authorList>
    </citation>
    <scope>NUCLEOTIDE SEQUENCE [LARGE SCALE GENOMIC DNA]</scope>
    <source>
        <strain evidence="16">HyVt-369</strain>
    </source>
</reference>
<keyword evidence="8" id="KW-0133">Cell shape</keyword>
<evidence type="ECO:0000256" key="9">
    <source>
        <dbReference type="ARBA" id="ARBA00022984"/>
    </source>
</evidence>
<evidence type="ECO:0000256" key="7">
    <source>
        <dbReference type="ARBA" id="ARBA00022801"/>
    </source>
</evidence>
<dbReference type="NCBIfam" id="TIGR03423">
    <property type="entry name" value="pbp2_mrdA"/>
    <property type="match status" value="1"/>
</dbReference>
<keyword evidence="7" id="KW-0378">Hydrolase</keyword>
<keyword evidence="4" id="KW-0997">Cell inner membrane</keyword>
<evidence type="ECO:0000256" key="1">
    <source>
        <dbReference type="ARBA" id="ARBA00004167"/>
    </source>
</evidence>
<keyword evidence="9" id="KW-0573">Peptidoglycan synthesis</keyword>
<evidence type="ECO:0000256" key="5">
    <source>
        <dbReference type="ARBA" id="ARBA00022670"/>
    </source>
</evidence>
<evidence type="ECO:0000256" key="8">
    <source>
        <dbReference type="ARBA" id="ARBA00022960"/>
    </source>
</evidence>
<dbReference type="InterPro" id="IPR017790">
    <property type="entry name" value="Penicillin-binding_protein_2"/>
</dbReference>
<evidence type="ECO:0000256" key="13">
    <source>
        <dbReference type="SAM" id="Phobius"/>
    </source>
</evidence>
<accession>A0A7C1SRD4</accession>
<dbReference type="SUPFAM" id="SSF56519">
    <property type="entry name" value="Penicillin binding protein dimerisation domain"/>
    <property type="match status" value="1"/>
</dbReference>
<dbReference type="GO" id="GO:0071555">
    <property type="term" value="P:cell wall organization"/>
    <property type="evidence" value="ECO:0007669"/>
    <property type="project" value="UniProtKB-KW"/>
</dbReference>
<evidence type="ECO:0000313" key="16">
    <source>
        <dbReference type="EMBL" id="HEB13758.1"/>
    </source>
</evidence>
<name>A0A7C1SRD4_UNCC3</name>
<dbReference type="InterPro" id="IPR036138">
    <property type="entry name" value="PBP_dimer_sf"/>
</dbReference>
<evidence type="ECO:0000259" key="14">
    <source>
        <dbReference type="Pfam" id="PF00905"/>
    </source>
</evidence>
<proteinExistence type="predicted"/>
<evidence type="ECO:0000256" key="11">
    <source>
        <dbReference type="ARBA" id="ARBA00023136"/>
    </source>
</evidence>
<comment type="caution">
    <text evidence="16">The sequence shown here is derived from an EMBL/GenBank/DDBJ whole genome shotgun (WGS) entry which is preliminary data.</text>
</comment>
<organism evidence="16">
    <name type="scientific">candidate division CPR3 bacterium</name>
    <dbReference type="NCBI Taxonomy" id="2268181"/>
    <lineage>
        <taxon>Bacteria</taxon>
        <taxon>Bacteria division CPR3</taxon>
    </lineage>
</organism>
<dbReference type="GO" id="GO:0008658">
    <property type="term" value="F:penicillin binding"/>
    <property type="evidence" value="ECO:0007669"/>
    <property type="project" value="InterPro"/>
</dbReference>
<keyword evidence="3" id="KW-1003">Cell membrane</keyword>
<evidence type="ECO:0000256" key="12">
    <source>
        <dbReference type="ARBA" id="ARBA00023316"/>
    </source>
</evidence>
<keyword evidence="11 13" id="KW-0472">Membrane</keyword>
<keyword evidence="12" id="KW-0961">Cell wall biogenesis/degradation</keyword>
<dbReference type="PANTHER" id="PTHR30627:SF2">
    <property type="entry name" value="PEPTIDOGLYCAN D,D-TRANSPEPTIDASE MRDA"/>
    <property type="match status" value="1"/>
</dbReference>
<evidence type="ECO:0000256" key="6">
    <source>
        <dbReference type="ARBA" id="ARBA00022692"/>
    </source>
</evidence>